<comment type="caution">
    <text evidence="6">The sequence shown here is derived from an EMBL/GenBank/DDBJ whole genome shotgun (WGS) entry which is preliminary data.</text>
</comment>
<accession>A0A2N6UI60</accession>
<organism evidence="6 7">
    <name type="scientific">Anaerococcus hydrogenalis</name>
    <dbReference type="NCBI Taxonomy" id="33029"/>
    <lineage>
        <taxon>Bacteria</taxon>
        <taxon>Bacillati</taxon>
        <taxon>Bacillota</taxon>
        <taxon>Tissierellia</taxon>
        <taxon>Tissierellales</taxon>
        <taxon>Peptoniphilaceae</taxon>
        <taxon>Anaerococcus</taxon>
    </lineage>
</organism>
<dbReference type="RefSeq" id="WP_004816123.1">
    <property type="nucleotide sequence ID" value="NZ_CAUPDS010000003.1"/>
</dbReference>
<name>A0A2N6UI60_9FIRM</name>
<dbReference type="AlphaFoldDB" id="A0A2N6UI60"/>
<keyword evidence="1 4" id="KW-0732">Signal</keyword>
<feature type="chain" id="PRO_5014989399" evidence="4">
    <location>
        <begin position="24"/>
        <end position="234"/>
    </location>
</feature>
<evidence type="ECO:0000313" key="6">
    <source>
        <dbReference type="EMBL" id="PMC81241.1"/>
    </source>
</evidence>
<protein>
    <submittedName>
        <fullName evidence="6">Zinc-binding protein</fullName>
    </submittedName>
</protein>
<feature type="compositionally biased region" description="Polar residues" evidence="3">
    <location>
        <begin position="25"/>
        <end position="38"/>
    </location>
</feature>
<dbReference type="Proteomes" id="UP000235658">
    <property type="component" value="Unassembled WGS sequence"/>
</dbReference>
<keyword evidence="2" id="KW-0862">Zinc</keyword>
<evidence type="ECO:0000313" key="7">
    <source>
        <dbReference type="Proteomes" id="UP000235658"/>
    </source>
</evidence>
<sequence>MKNKKSLSLVALLSLGLVMTACGKDQNNNEPSSTNVSQEMKKDDASNKSNASSDDKSNATSDDNKEKSSEVSLADWEGEWNDMGGYLEKDEVQNAFKTLAEKEKVDEKEAKENYLKKRKCDFGGLEIKDNKIKFLKDFPDKKGEVISESEYKYVEKQEVEHGGHKLEWDIFEAVNDDAPYKYILMMPIHGEESLTHFHMRYGDDKDKLLKEEGWFPTFVKPNTTDAQIIDEITE</sequence>
<dbReference type="SUPFAM" id="SSF50814">
    <property type="entry name" value="Lipocalins"/>
    <property type="match status" value="1"/>
</dbReference>
<evidence type="ECO:0000256" key="1">
    <source>
        <dbReference type="ARBA" id="ARBA00022729"/>
    </source>
</evidence>
<dbReference type="Pfam" id="PF09223">
    <property type="entry name" value="ZinT"/>
    <property type="match status" value="1"/>
</dbReference>
<dbReference type="InterPro" id="IPR012674">
    <property type="entry name" value="Calycin"/>
</dbReference>
<dbReference type="PROSITE" id="PS51257">
    <property type="entry name" value="PROKAR_LIPOPROTEIN"/>
    <property type="match status" value="1"/>
</dbReference>
<evidence type="ECO:0000256" key="2">
    <source>
        <dbReference type="ARBA" id="ARBA00022833"/>
    </source>
</evidence>
<dbReference type="GeneID" id="84578912"/>
<dbReference type="InterPro" id="IPR015304">
    <property type="entry name" value="ZinT_dom"/>
</dbReference>
<evidence type="ECO:0000256" key="4">
    <source>
        <dbReference type="SAM" id="SignalP"/>
    </source>
</evidence>
<dbReference type="GO" id="GO:0008270">
    <property type="term" value="F:zinc ion binding"/>
    <property type="evidence" value="ECO:0007669"/>
    <property type="project" value="InterPro"/>
</dbReference>
<feature type="signal peptide" evidence="4">
    <location>
        <begin position="1"/>
        <end position="23"/>
    </location>
</feature>
<evidence type="ECO:0000256" key="3">
    <source>
        <dbReference type="SAM" id="MobiDB-lite"/>
    </source>
</evidence>
<feature type="compositionally biased region" description="Basic and acidic residues" evidence="3">
    <location>
        <begin position="53"/>
        <end position="69"/>
    </location>
</feature>
<proteinExistence type="predicted"/>
<dbReference type="Gene3D" id="2.40.128.20">
    <property type="match status" value="1"/>
</dbReference>
<evidence type="ECO:0000259" key="5">
    <source>
        <dbReference type="Pfam" id="PF09223"/>
    </source>
</evidence>
<feature type="region of interest" description="Disordered" evidence="3">
    <location>
        <begin position="21"/>
        <end position="75"/>
    </location>
</feature>
<reference evidence="6 7" key="1">
    <citation type="submission" date="2017-09" db="EMBL/GenBank/DDBJ databases">
        <title>Bacterial strain isolated from the female urinary microbiota.</title>
        <authorList>
            <person name="Thomas-White K."/>
            <person name="Kumar N."/>
            <person name="Forster S."/>
            <person name="Putonti C."/>
            <person name="Lawley T."/>
            <person name="Wolfe A.J."/>
        </authorList>
    </citation>
    <scope>NUCLEOTIDE SEQUENCE [LARGE SCALE GENOMIC DNA]</scope>
    <source>
        <strain evidence="6 7">UMB0204</strain>
    </source>
</reference>
<feature type="domain" description="ZinT" evidence="5">
    <location>
        <begin position="68"/>
        <end position="233"/>
    </location>
</feature>
<gene>
    <name evidence="6" type="ORF">CJ192_06905</name>
</gene>
<dbReference type="EMBL" id="PNHP01000004">
    <property type="protein sequence ID" value="PMC81241.1"/>
    <property type="molecule type" value="Genomic_DNA"/>
</dbReference>